<accession>F4XLS4</accession>
<keyword evidence="1" id="KW-0175">Coiled coil</keyword>
<feature type="coiled-coil region" evidence="1">
    <location>
        <begin position="87"/>
        <end position="124"/>
    </location>
</feature>
<name>F4XLS4_9CYAN</name>
<gene>
    <name evidence="2" type="ORF">LYNGBM3L_16240</name>
</gene>
<evidence type="ECO:0000313" key="3">
    <source>
        <dbReference type="Proteomes" id="UP000003959"/>
    </source>
</evidence>
<dbReference type="eggNOG" id="COG0699">
    <property type="taxonomic scope" value="Bacteria"/>
</dbReference>
<sequence length="338" mass="37650">MRKTLKTRPRLRFVAESFRSELPNTLSNLYRVDALPALRARLKGLSDQAHTTGLAMFESALQSMVAAQREKTTVRLDRVDAIATQVKAALQSKIQVINSELESAKEKHQAKLELQQKAQKLIKQGFQAAVSDFESWLYLPKLLERYQSKLATALQQGEFSSWQAQFQQDIDGYQQAIQEWVDKACEFFEHQSPGKLIISVPDTPQVIIPEPPEFSQESKKVIPIGLSTGIRLVLKGKVGAAMAGGASYILSKGAKKDKSNSSADSYDHQVAQALSDAAQDYLSCFSTDAFSMVRKYQAKAEKVISLPTNQQPQDTSSQVYQLQLLNSVLERLNAELII</sequence>
<evidence type="ECO:0000313" key="2">
    <source>
        <dbReference type="EMBL" id="EGJ34419.1"/>
    </source>
</evidence>
<reference evidence="3" key="1">
    <citation type="journal article" date="2011" name="Proc. Natl. Acad. Sci. U.S.A.">
        <title>Genomic insights into the physiology and ecology of the marine filamentous cyanobacterium Lyngbya majuscula.</title>
        <authorList>
            <person name="Jones A.C."/>
            <person name="Monroe E.A."/>
            <person name="Podell S."/>
            <person name="Hess W.R."/>
            <person name="Klages S."/>
            <person name="Esquenazi E."/>
            <person name="Niessen S."/>
            <person name="Hoover H."/>
            <person name="Rothmann M."/>
            <person name="Lasken R.S."/>
            <person name="Yates J.R.III."/>
            <person name="Reinhardt R."/>
            <person name="Kube M."/>
            <person name="Burkart M.D."/>
            <person name="Allen E.E."/>
            <person name="Dorrestein P.C."/>
            <person name="Gerwick W.H."/>
            <person name="Gerwick L."/>
        </authorList>
    </citation>
    <scope>NUCLEOTIDE SEQUENCE [LARGE SCALE GENOMIC DNA]</scope>
    <source>
        <strain evidence="3">3L</strain>
    </source>
</reference>
<dbReference type="HOGENOM" id="CLU_820885_0_0_3"/>
<dbReference type="EMBL" id="GL890833">
    <property type="protein sequence ID" value="EGJ34419.1"/>
    <property type="molecule type" value="Genomic_DNA"/>
</dbReference>
<organism evidence="2 3">
    <name type="scientific">Moorena producens 3L</name>
    <dbReference type="NCBI Taxonomy" id="489825"/>
    <lineage>
        <taxon>Bacteria</taxon>
        <taxon>Bacillati</taxon>
        <taxon>Cyanobacteriota</taxon>
        <taxon>Cyanophyceae</taxon>
        <taxon>Coleofasciculales</taxon>
        <taxon>Coleofasciculaceae</taxon>
        <taxon>Moorena</taxon>
    </lineage>
</organism>
<dbReference type="AlphaFoldDB" id="F4XLS4"/>
<protein>
    <submittedName>
        <fullName evidence="2">Uncharacterized protein</fullName>
    </submittedName>
</protein>
<evidence type="ECO:0000256" key="1">
    <source>
        <dbReference type="SAM" id="Coils"/>
    </source>
</evidence>
<dbReference type="Proteomes" id="UP000003959">
    <property type="component" value="Unassembled WGS sequence"/>
</dbReference>
<keyword evidence="3" id="KW-1185">Reference proteome</keyword>
<proteinExistence type="predicted"/>